<dbReference type="OrthoDB" id="7057889at2"/>
<dbReference type="Gene3D" id="1.10.287.470">
    <property type="entry name" value="Helix hairpin bin"/>
    <property type="match status" value="1"/>
</dbReference>
<evidence type="ECO:0000313" key="6">
    <source>
        <dbReference type="EMBL" id="SEQ16898.1"/>
    </source>
</evidence>
<sequence>MTKNRNSNSQLQASNSQLQTTDFQLRSEEVQDILTKVPNWMIRWGTFLIFGIIILLLFMSWFIRYPDVVTSEIIITTNTPPEKLVAKLNGKIQAILIEDKANVKANTPLAVIENSANYQDVFRLKSVVESINLDKSEFPFEKFATAQLGEIEASFAVFQKEYIANQLLKELKPYNVETNAQGYEKKQLAERLQLLMGQKSITENELQIQKNDLNRQETLFKKGVISAQEIEKQRLIYLQAEKNYKNLLSSISQTKSSINDLNRNNQTTQINENKENTNLETNVLQSFYQLKKVIKDWELNYVFRASEDGIVSFLQIWSVNQNITAGENMFAIIPTQQNGLIGKLKATALNSGKIKENQRVNIRLANYPDKEFGIVKGKVKRISLTPDKEGNLLMDIALPNGLETSYNKKIQFQQEMRGSADIITEDLRLIERIFYQFRSMYKVE</sequence>
<evidence type="ECO:0000313" key="7">
    <source>
        <dbReference type="Proteomes" id="UP000198648"/>
    </source>
</evidence>
<dbReference type="AlphaFoldDB" id="A0A1H9DVV9"/>
<protein>
    <submittedName>
        <fullName evidence="6">HlyD family secretion protein</fullName>
    </submittedName>
</protein>
<dbReference type="Gene3D" id="2.40.30.170">
    <property type="match status" value="1"/>
</dbReference>
<reference evidence="6 7" key="1">
    <citation type="submission" date="2016-10" db="EMBL/GenBank/DDBJ databases">
        <authorList>
            <person name="de Groot N.N."/>
        </authorList>
    </citation>
    <scope>NUCLEOTIDE SEQUENCE [LARGE SCALE GENOMIC DNA]</scope>
    <source>
        <strain evidence="6 7">DSM 27078</strain>
    </source>
</reference>
<keyword evidence="7" id="KW-1185">Reference proteome</keyword>
<evidence type="ECO:0000256" key="4">
    <source>
        <dbReference type="ARBA" id="ARBA00023136"/>
    </source>
</evidence>
<dbReference type="PANTHER" id="PTHR30386:SF26">
    <property type="entry name" value="TRANSPORT PROTEIN COMB"/>
    <property type="match status" value="1"/>
</dbReference>
<dbReference type="Proteomes" id="UP000198648">
    <property type="component" value="Unassembled WGS sequence"/>
</dbReference>
<dbReference type="InterPro" id="IPR050739">
    <property type="entry name" value="MFP"/>
</dbReference>
<accession>A0A1H9DVV9</accession>
<evidence type="ECO:0000256" key="1">
    <source>
        <dbReference type="ARBA" id="ARBA00004167"/>
    </source>
</evidence>
<organism evidence="6 7">
    <name type="scientific">Flavobacterium urocaniciphilum</name>
    <dbReference type="NCBI Taxonomy" id="1299341"/>
    <lineage>
        <taxon>Bacteria</taxon>
        <taxon>Pseudomonadati</taxon>
        <taxon>Bacteroidota</taxon>
        <taxon>Flavobacteriia</taxon>
        <taxon>Flavobacteriales</taxon>
        <taxon>Flavobacteriaceae</taxon>
        <taxon>Flavobacterium</taxon>
    </lineage>
</organism>
<feature type="transmembrane region" description="Helical" evidence="5">
    <location>
        <begin position="44"/>
        <end position="63"/>
    </location>
</feature>
<dbReference type="EMBL" id="FOEI01000008">
    <property type="protein sequence ID" value="SEQ16898.1"/>
    <property type="molecule type" value="Genomic_DNA"/>
</dbReference>
<evidence type="ECO:0000256" key="5">
    <source>
        <dbReference type="SAM" id="Phobius"/>
    </source>
</evidence>
<evidence type="ECO:0000256" key="3">
    <source>
        <dbReference type="ARBA" id="ARBA00022989"/>
    </source>
</evidence>
<dbReference type="PANTHER" id="PTHR30386">
    <property type="entry name" value="MEMBRANE FUSION SUBUNIT OF EMRAB-TOLC MULTIDRUG EFFLUX PUMP"/>
    <property type="match status" value="1"/>
</dbReference>
<keyword evidence="4 5" id="KW-0472">Membrane</keyword>
<dbReference type="RefSeq" id="WP_091469727.1">
    <property type="nucleotide sequence ID" value="NZ_FOEI01000008.1"/>
</dbReference>
<dbReference type="STRING" id="1299341.SAMN05444005_10867"/>
<keyword evidence="3 5" id="KW-1133">Transmembrane helix</keyword>
<comment type="subcellular location">
    <subcellularLocation>
        <location evidence="1">Membrane</location>
        <topology evidence="1">Single-pass membrane protein</topology>
    </subcellularLocation>
</comment>
<evidence type="ECO:0000256" key="2">
    <source>
        <dbReference type="ARBA" id="ARBA00022692"/>
    </source>
</evidence>
<proteinExistence type="predicted"/>
<gene>
    <name evidence="6" type="ORF">SAMN05444005_10867</name>
</gene>
<keyword evidence="2 5" id="KW-0812">Transmembrane</keyword>
<dbReference type="GO" id="GO:0016020">
    <property type="term" value="C:membrane"/>
    <property type="evidence" value="ECO:0007669"/>
    <property type="project" value="UniProtKB-SubCell"/>
</dbReference>
<name>A0A1H9DVV9_9FLAO</name>